<dbReference type="EMBL" id="VEPZ02000928">
    <property type="protein sequence ID" value="KAE8710611.1"/>
    <property type="molecule type" value="Genomic_DNA"/>
</dbReference>
<gene>
    <name evidence="5" type="ORF">F3Y22_tig00110320pilonHSYRG00053</name>
</gene>
<keyword evidence="1" id="KW-0479">Metal-binding</keyword>
<dbReference type="InterPro" id="IPR000907">
    <property type="entry name" value="LipOase"/>
</dbReference>
<dbReference type="AlphaFoldDB" id="A0A6A3B1P9"/>
<sequence>MPVNHWLRTHACGEPYVIATNRQLTVMHPIYRLLHPHLQYTMEINTGMAVEDSNAPQGLRLTIKDYPYASDGLMLCDVLKQWLTEYVNHYYPNPSMVEADQELHALWTEIQTVGHSDKKDEPWWLVLKTPRDLIEILMTIIWVASCHHAAVNFGLYTYAGYFPETRAMVVCDVMSHHHPDEEYIGDKPEPSWEENPVIKAAFEKLHGKLKQGELVKAL</sequence>
<keyword evidence="3" id="KW-0560">Oxidoreductase</keyword>
<dbReference type="InterPro" id="IPR013819">
    <property type="entry name" value="LipOase_C"/>
</dbReference>
<evidence type="ECO:0000256" key="2">
    <source>
        <dbReference type="ARBA" id="ARBA00022964"/>
    </source>
</evidence>
<evidence type="ECO:0000313" key="6">
    <source>
        <dbReference type="Proteomes" id="UP000436088"/>
    </source>
</evidence>
<reference evidence="5" key="1">
    <citation type="submission" date="2019-09" db="EMBL/GenBank/DDBJ databases">
        <title>Draft genome information of white flower Hibiscus syriacus.</title>
        <authorList>
            <person name="Kim Y.-M."/>
        </authorList>
    </citation>
    <scope>NUCLEOTIDE SEQUENCE [LARGE SCALE GENOMIC DNA]</scope>
    <source>
        <strain evidence="5">YM2019G1</strain>
    </source>
</reference>
<dbReference type="PANTHER" id="PTHR11771">
    <property type="entry name" value="LIPOXYGENASE"/>
    <property type="match status" value="1"/>
</dbReference>
<dbReference type="PROSITE" id="PS00081">
    <property type="entry name" value="LIPOXYGENASE_2"/>
    <property type="match status" value="1"/>
</dbReference>
<evidence type="ECO:0000256" key="1">
    <source>
        <dbReference type="ARBA" id="ARBA00022723"/>
    </source>
</evidence>
<name>A0A6A3B1P9_HIBSY</name>
<protein>
    <recommendedName>
        <fullName evidence="4">Lipoxygenase domain-containing protein</fullName>
    </recommendedName>
</protein>
<evidence type="ECO:0000256" key="3">
    <source>
        <dbReference type="ARBA" id="ARBA00023002"/>
    </source>
</evidence>
<dbReference type="SUPFAM" id="SSF48484">
    <property type="entry name" value="Lipoxigenase"/>
    <property type="match status" value="1"/>
</dbReference>
<dbReference type="PROSITE" id="PS51393">
    <property type="entry name" value="LIPOXYGENASE_3"/>
    <property type="match status" value="2"/>
</dbReference>
<dbReference type="Pfam" id="PF00305">
    <property type="entry name" value="Lipoxygenase"/>
    <property type="match status" value="1"/>
</dbReference>
<dbReference type="Gene3D" id="1.20.245.10">
    <property type="entry name" value="Lipoxygenase-1, Domain 5"/>
    <property type="match status" value="2"/>
</dbReference>
<dbReference type="GO" id="GO:0046872">
    <property type="term" value="F:metal ion binding"/>
    <property type="evidence" value="ECO:0007669"/>
    <property type="project" value="UniProtKB-KW"/>
</dbReference>
<dbReference type="Proteomes" id="UP000436088">
    <property type="component" value="Unassembled WGS sequence"/>
</dbReference>
<organism evidence="5 6">
    <name type="scientific">Hibiscus syriacus</name>
    <name type="common">Rose of Sharon</name>
    <dbReference type="NCBI Taxonomy" id="106335"/>
    <lineage>
        <taxon>Eukaryota</taxon>
        <taxon>Viridiplantae</taxon>
        <taxon>Streptophyta</taxon>
        <taxon>Embryophyta</taxon>
        <taxon>Tracheophyta</taxon>
        <taxon>Spermatophyta</taxon>
        <taxon>Magnoliopsida</taxon>
        <taxon>eudicotyledons</taxon>
        <taxon>Gunneridae</taxon>
        <taxon>Pentapetalae</taxon>
        <taxon>rosids</taxon>
        <taxon>malvids</taxon>
        <taxon>Malvales</taxon>
        <taxon>Malvaceae</taxon>
        <taxon>Malvoideae</taxon>
        <taxon>Hibiscus</taxon>
    </lineage>
</organism>
<dbReference type="GO" id="GO:0016702">
    <property type="term" value="F:oxidoreductase activity, acting on single donors with incorporation of molecular oxygen, incorporation of two atoms of oxygen"/>
    <property type="evidence" value="ECO:0007669"/>
    <property type="project" value="InterPro"/>
</dbReference>
<feature type="domain" description="Lipoxygenase" evidence="4">
    <location>
        <begin position="44"/>
        <end position="218"/>
    </location>
</feature>
<proteinExistence type="predicted"/>
<feature type="domain" description="Lipoxygenase" evidence="4">
    <location>
        <begin position="1"/>
        <end position="43"/>
    </location>
</feature>
<comment type="caution">
    <text evidence="5">The sequence shown here is derived from an EMBL/GenBank/DDBJ whole genome shotgun (WGS) entry which is preliminary data.</text>
</comment>
<keyword evidence="6" id="KW-1185">Reference proteome</keyword>
<dbReference type="InterPro" id="IPR036226">
    <property type="entry name" value="LipOase_C_sf"/>
</dbReference>
<dbReference type="GO" id="GO:0034440">
    <property type="term" value="P:lipid oxidation"/>
    <property type="evidence" value="ECO:0007669"/>
    <property type="project" value="InterPro"/>
</dbReference>
<dbReference type="InterPro" id="IPR020834">
    <property type="entry name" value="LipOase_CS"/>
</dbReference>
<evidence type="ECO:0000259" key="4">
    <source>
        <dbReference type="PROSITE" id="PS51393"/>
    </source>
</evidence>
<accession>A0A6A3B1P9</accession>
<keyword evidence="2" id="KW-0223">Dioxygenase</keyword>
<evidence type="ECO:0000313" key="5">
    <source>
        <dbReference type="EMBL" id="KAE8710611.1"/>
    </source>
</evidence>